<organism evidence="4 5">
    <name type="scientific">Prunus armeniaca</name>
    <name type="common">Apricot</name>
    <name type="synonym">Armeniaca vulgaris</name>
    <dbReference type="NCBI Taxonomy" id="36596"/>
    <lineage>
        <taxon>Eukaryota</taxon>
        <taxon>Viridiplantae</taxon>
        <taxon>Streptophyta</taxon>
        <taxon>Embryophyta</taxon>
        <taxon>Tracheophyta</taxon>
        <taxon>Spermatophyta</taxon>
        <taxon>Magnoliopsida</taxon>
        <taxon>eudicotyledons</taxon>
        <taxon>Gunneridae</taxon>
        <taxon>Pentapetalae</taxon>
        <taxon>rosids</taxon>
        <taxon>fabids</taxon>
        <taxon>Rosales</taxon>
        <taxon>Rosaceae</taxon>
        <taxon>Amygdaloideae</taxon>
        <taxon>Amygdaleae</taxon>
        <taxon>Prunus</taxon>
    </lineage>
</organism>
<reference evidence="4 5" key="1">
    <citation type="submission" date="2020-05" db="EMBL/GenBank/DDBJ databases">
        <authorList>
            <person name="Campoy J."/>
            <person name="Schneeberger K."/>
            <person name="Spophaly S."/>
        </authorList>
    </citation>
    <scope>NUCLEOTIDE SEQUENCE [LARGE SCALE GENOMIC DNA]</scope>
    <source>
        <strain evidence="4">PruArmRojPasFocal</strain>
    </source>
</reference>
<evidence type="ECO:0000313" key="5">
    <source>
        <dbReference type="Proteomes" id="UP000507222"/>
    </source>
</evidence>
<evidence type="ECO:0000313" key="4">
    <source>
        <dbReference type="EMBL" id="CAB4284048.1"/>
    </source>
</evidence>
<dbReference type="SUPFAM" id="SSF54403">
    <property type="entry name" value="Cystatin/monellin"/>
    <property type="match status" value="1"/>
</dbReference>
<evidence type="ECO:0000256" key="1">
    <source>
        <dbReference type="ARBA" id="ARBA00022690"/>
    </source>
</evidence>
<dbReference type="AlphaFoldDB" id="A0A6J5VDS8"/>
<dbReference type="Pfam" id="PF16845">
    <property type="entry name" value="SQAPI"/>
    <property type="match status" value="1"/>
</dbReference>
<dbReference type="Gene3D" id="3.10.450.10">
    <property type="match status" value="1"/>
</dbReference>
<sequence length="131" mass="14542">MVEIDCKQLVAMLTGNMKTDTDTAIDGIIHDIKCNAAAHLVAAHVSRVGGKINTPEFAVSSYNKHEKKNLVFESVVKGKTRCEVTGLHIVLVIKVRDGSLPSANYDVAVRDKYAGSNPLDLIYFRRRPKFW</sequence>
<dbReference type="InterPro" id="IPR000010">
    <property type="entry name" value="Cystatin_dom"/>
</dbReference>
<dbReference type="InterPro" id="IPR046350">
    <property type="entry name" value="Cystatin_sf"/>
</dbReference>
<keyword evidence="1" id="KW-0646">Protease inhibitor</keyword>
<evidence type="ECO:0000256" key="2">
    <source>
        <dbReference type="ARBA" id="ARBA00022704"/>
    </source>
</evidence>
<dbReference type="Proteomes" id="UP000507222">
    <property type="component" value="Unassembled WGS sequence"/>
</dbReference>
<accession>A0A6J5VDS8</accession>
<dbReference type="EMBL" id="CAEKDK010000006">
    <property type="protein sequence ID" value="CAB4284048.1"/>
    <property type="molecule type" value="Genomic_DNA"/>
</dbReference>
<dbReference type="GO" id="GO:0004869">
    <property type="term" value="F:cysteine-type endopeptidase inhibitor activity"/>
    <property type="evidence" value="ECO:0007669"/>
    <property type="project" value="UniProtKB-KW"/>
</dbReference>
<feature type="domain" description="Cystatin" evidence="3">
    <location>
        <begin position="56"/>
        <end position="112"/>
    </location>
</feature>
<proteinExistence type="predicted"/>
<keyword evidence="2" id="KW-0789">Thiol protease inhibitor</keyword>
<name>A0A6J5VDS8_PRUAR</name>
<protein>
    <recommendedName>
        <fullName evidence="3">Cystatin domain-containing protein</fullName>
    </recommendedName>
</protein>
<evidence type="ECO:0000259" key="3">
    <source>
        <dbReference type="Pfam" id="PF16845"/>
    </source>
</evidence>
<gene>
    <name evidence="4" type="ORF">CURHAP_LOCUS39469</name>
</gene>